<dbReference type="Proteomes" id="UP000694845">
    <property type="component" value="Unplaced"/>
</dbReference>
<keyword evidence="2" id="KW-1185">Reference proteome</keyword>
<feature type="region of interest" description="Disordered" evidence="1">
    <location>
        <begin position="1"/>
        <end position="144"/>
    </location>
</feature>
<dbReference type="RefSeq" id="XP_022093366.1">
    <property type="nucleotide sequence ID" value="XM_022237674.1"/>
</dbReference>
<proteinExistence type="predicted"/>
<feature type="compositionally biased region" description="Polar residues" evidence="1">
    <location>
        <begin position="27"/>
        <end position="42"/>
    </location>
</feature>
<feature type="region of interest" description="Disordered" evidence="1">
    <location>
        <begin position="336"/>
        <end position="370"/>
    </location>
</feature>
<feature type="compositionally biased region" description="Basic residues" evidence="1">
    <location>
        <begin position="85"/>
        <end position="94"/>
    </location>
</feature>
<evidence type="ECO:0000313" key="2">
    <source>
        <dbReference type="Proteomes" id="UP000694845"/>
    </source>
</evidence>
<accession>A0A8B7YPK4</accession>
<organism evidence="2 3">
    <name type="scientific">Acanthaster planci</name>
    <name type="common">Crown-of-thorns starfish</name>
    <dbReference type="NCBI Taxonomy" id="133434"/>
    <lineage>
        <taxon>Eukaryota</taxon>
        <taxon>Metazoa</taxon>
        <taxon>Echinodermata</taxon>
        <taxon>Eleutherozoa</taxon>
        <taxon>Asterozoa</taxon>
        <taxon>Asteroidea</taxon>
        <taxon>Valvatacea</taxon>
        <taxon>Valvatida</taxon>
        <taxon>Acanthasteridae</taxon>
        <taxon>Acanthaster</taxon>
    </lineage>
</organism>
<feature type="compositionally biased region" description="Low complexity" evidence="1">
    <location>
        <begin position="43"/>
        <end position="59"/>
    </location>
</feature>
<evidence type="ECO:0000256" key="1">
    <source>
        <dbReference type="SAM" id="MobiDB-lite"/>
    </source>
</evidence>
<protein>
    <submittedName>
        <fullName evidence="3">Uncharacterized protein LOC110980729</fullName>
    </submittedName>
</protein>
<sequence>MSSVNNKGTQYDPPKASSDDADLPKTDSGSGHDPQSSQSHQNVVGDDTAEATDTADVTGISSDEEPPILPPRVSITPRSGLKTRNTNRRRKSHERHSGAIDEQTLNGERASGRTGTISRDTNKPLETSCKLSPRPGNPLPNSGKISKVIGKHTRKDEAPPVAWTAEYRSKLSKEDRLMRLQITSHNSHPECLKPASAAGLTRRLTLGNYLPNLSSAQFVVKNEVNFWPSARRQTEGVGRSEERVTYSRHAVRGTGIHSARLRTDEGRRRSNSTPRLPPARKGTIMAHRVSLVSRSADQSFRAVPNYTRPASELAHETSPVPSAKQARLQRYHISKEDLSKPIERVATANNPPPPASDASDPTPSEYEQATGKVHAWITHRERLNGSQTSPETMPSMQRVSWNAGISPLRRDMMLPLRNAHPFVRSTLTVGNFMSDGMASKGVSARAVALRMGSGRGQISIPS</sequence>
<dbReference type="OMA" id="HAWITHR"/>
<dbReference type="OrthoDB" id="10373599at2759"/>
<dbReference type="KEGG" id="aplc:110980729"/>
<reference evidence="3" key="1">
    <citation type="submission" date="2025-08" db="UniProtKB">
        <authorList>
            <consortium name="RefSeq"/>
        </authorList>
    </citation>
    <scope>IDENTIFICATION</scope>
</reference>
<dbReference type="AlphaFoldDB" id="A0A8B7YPK4"/>
<name>A0A8B7YPK4_ACAPL</name>
<dbReference type="GeneID" id="110980729"/>
<gene>
    <name evidence="3" type="primary">LOC110980729</name>
</gene>
<evidence type="ECO:0000313" key="3">
    <source>
        <dbReference type="RefSeq" id="XP_022093366.1"/>
    </source>
</evidence>